<dbReference type="SUPFAM" id="SSF48439">
    <property type="entry name" value="Protein prenylyltransferase"/>
    <property type="match status" value="1"/>
</dbReference>
<dbReference type="FunFam" id="1.25.40.120:FF:000012">
    <property type="entry name" value="Protein prenyltransferase alpha subunit repeat containing 1"/>
    <property type="match status" value="1"/>
</dbReference>
<keyword evidence="2" id="KW-0637">Prenyltransferase</keyword>
<keyword evidence="3" id="KW-0808">Transferase</keyword>
<keyword evidence="4" id="KW-0677">Repeat</keyword>
<feature type="non-terminal residue" evidence="5">
    <location>
        <position position="1"/>
    </location>
</feature>
<keyword evidence="6" id="KW-1185">Reference proteome</keyword>
<protein>
    <submittedName>
        <fullName evidence="5">PTAR1 protein</fullName>
    </submittedName>
</protein>
<comment type="caution">
    <text evidence="5">The sequence shown here is derived from an EMBL/GenBank/DDBJ whole genome shotgun (WGS) entry which is preliminary data.</text>
</comment>
<evidence type="ECO:0000313" key="5">
    <source>
        <dbReference type="EMBL" id="NXY43630.1"/>
    </source>
</evidence>
<comment type="similarity">
    <text evidence="1">Belongs to the protein prenyltransferase subunit alpha family.</text>
</comment>
<proteinExistence type="inferred from homology"/>
<dbReference type="Pfam" id="PF01239">
    <property type="entry name" value="PPTA"/>
    <property type="match status" value="4"/>
</dbReference>
<sequence length="379" mass="43446">DEIGLIPCPEARYNRSPIVLVENKLGVESWCVKFLLPYVHNKLLLYRQRKQWLNKDELIDITCTLLLLNPDFTTAWNVRKELILSGTLNPLKDLHLGKLALTKFPKSPETWIHRRWVLQQLIQENSLPSLLTKGNLGAAPVERVHRLVQEEMSVCSEAAGRYPSNYNAWSHRIWVLQHLGKLSVKVLLDELSSTKYWVSMHVSDHSGFHYRQFLLKSLIGRTVTENNVLVQNQMVNQENLSIQKEEQSAGAGATCAEEQNMDLPHCLEEELELCTELIDIYPGHETLWCHSDETLNNFHNNPATSHMAQAMDVDGLNESSSKQGYTQETKRLKRAPMQASLGPETEYQFIDKVLSTCRDADQARFATAYRKWLVTFLGH</sequence>
<dbReference type="EMBL" id="VWPQ01002110">
    <property type="protein sequence ID" value="NXY43630.1"/>
    <property type="molecule type" value="Genomic_DNA"/>
</dbReference>
<dbReference type="PANTHER" id="PTHR11129">
    <property type="entry name" value="PROTEIN FARNESYLTRANSFERASE ALPHA SUBUNIT/RAB GERANYLGERANYL TRANSFERASE ALPHA SUBUNIT"/>
    <property type="match status" value="1"/>
</dbReference>
<dbReference type="Gene3D" id="1.25.40.120">
    <property type="entry name" value="Protein prenylyltransferase"/>
    <property type="match status" value="1"/>
</dbReference>
<organism evidence="5 6">
    <name type="scientific">Ceuthmochares aereus</name>
    <dbReference type="NCBI Taxonomy" id="1961834"/>
    <lineage>
        <taxon>Eukaryota</taxon>
        <taxon>Metazoa</taxon>
        <taxon>Chordata</taxon>
        <taxon>Craniata</taxon>
        <taxon>Vertebrata</taxon>
        <taxon>Euteleostomi</taxon>
        <taxon>Archelosauria</taxon>
        <taxon>Archosauria</taxon>
        <taxon>Dinosauria</taxon>
        <taxon>Saurischia</taxon>
        <taxon>Theropoda</taxon>
        <taxon>Coelurosauria</taxon>
        <taxon>Aves</taxon>
        <taxon>Neognathae</taxon>
        <taxon>Neoaves</taxon>
        <taxon>Otidimorphae</taxon>
        <taxon>Cuculiformes</taxon>
        <taxon>Cuculidae</taxon>
        <taxon>Ceuthmochares</taxon>
    </lineage>
</organism>
<dbReference type="GO" id="GO:0005737">
    <property type="term" value="C:cytoplasm"/>
    <property type="evidence" value="ECO:0007669"/>
    <property type="project" value="TreeGrafter"/>
</dbReference>
<dbReference type="PANTHER" id="PTHR11129:SF3">
    <property type="entry name" value="PROTEIN PRENYLTRANSFERASE ALPHA SUBUNIT REPEAT-CONTAINING PROTEIN 1"/>
    <property type="match status" value="1"/>
</dbReference>
<evidence type="ECO:0000256" key="4">
    <source>
        <dbReference type="ARBA" id="ARBA00022737"/>
    </source>
</evidence>
<dbReference type="InterPro" id="IPR002088">
    <property type="entry name" value="Prenyl_trans_a"/>
</dbReference>
<dbReference type="OrthoDB" id="5358702at2759"/>
<evidence type="ECO:0000256" key="1">
    <source>
        <dbReference type="ARBA" id="ARBA00006734"/>
    </source>
</evidence>
<dbReference type="AlphaFoldDB" id="A0A7L4JSV0"/>
<dbReference type="GO" id="GO:0008318">
    <property type="term" value="F:protein prenyltransferase activity"/>
    <property type="evidence" value="ECO:0007669"/>
    <property type="project" value="InterPro"/>
</dbReference>
<evidence type="ECO:0000313" key="6">
    <source>
        <dbReference type="Proteomes" id="UP000519239"/>
    </source>
</evidence>
<evidence type="ECO:0000256" key="3">
    <source>
        <dbReference type="ARBA" id="ARBA00022679"/>
    </source>
</evidence>
<dbReference type="PROSITE" id="PS51147">
    <property type="entry name" value="PFTA"/>
    <property type="match status" value="2"/>
</dbReference>
<dbReference type="Proteomes" id="UP000519239">
    <property type="component" value="Unassembled WGS sequence"/>
</dbReference>
<name>A0A7L4JSV0_9AVES</name>
<accession>A0A7L4JSV0</accession>
<gene>
    <name evidence="5" type="primary">Ptar1</name>
    <name evidence="5" type="ORF">CEUAER_R00496</name>
</gene>
<feature type="non-terminal residue" evidence="5">
    <location>
        <position position="379"/>
    </location>
</feature>
<evidence type="ECO:0000256" key="2">
    <source>
        <dbReference type="ARBA" id="ARBA00022602"/>
    </source>
</evidence>
<reference evidence="5 6" key="1">
    <citation type="submission" date="2019-09" db="EMBL/GenBank/DDBJ databases">
        <title>Bird 10,000 Genomes (B10K) Project - Family phase.</title>
        <authorList>
            <person name="Zhang G."/>
        </authorList>
    </citation>
    <scope>NUCLEOTIDE SEQUENCE [LARGE SCALE GENOMIC DNA]</scope>
    <source>
        <strain evidence="5">B10K-CU-031-02</strain>
        <tissue evidence="5">Muscle</tissue>
    </source>
</reference>